<keyword evidence="3" id="KW-0804">Transcription</keyword>
<dbReference type="GO" id="GO:0003677">
    <property type="term" value="F:DNA binding"/>
    <property type="evidence" value="ECO:0007669"/>
    <property type="project" value="UniProtKB-KW"/>
</dbReference>
<dbReference type="Gene3D" id="1.10.10.10">
    <property type="entry name" value="Winged helix-like DNA-binding domain superfamily/Winged helix DNA-binding domain"/>
    <property type="match status" value="1"/>
</dbReference>
<evidence type="ECO:0000256" key="2">
    <source>
        <dbReference type="ARBA" id="ARBA00023125"/>
    </source>
</evidence>
<sequence length="342" mass="39667">MNSNIKIDASLQMPVYKQIIQQIQSKINAGDYNEGNYLPSMNELANELQISKETVKKAYSILREKRVIESVHGKGFYVINGKNKIKILLLFDKISTYKQVLYSSFLAKIGDSAEITIRLHNQDITLFEQFIDENLDMFDYYIITPHFPLNADIQKKVLKILRKIPNRKLLLLDRFVEELRGNFGSIYQDFENDIFDGLLQNIQLFNNYKKLNVFSTPGSLYAPLIEKGIKRFCTQNHVNYEIFKNINSRKIQKQEIFLILNSQLDTELIELVKIAKSKKCKIGEDIAIISYNESPINEIILNGLTVFSTNFQQMGEMAAQMIINKSFKKIKCDFGLIRRSTF</sequence>
<dbReference type="InterPro" id="IPR000524">
    <property type="entry name" value="Tscrpt_reg_HTH_GntR"/>
</dbReference>
<dbReference type="GO" id="GO:0003700">
    <property type="term" value="F:DNA-binding transcription factor activity"/>
    <property type="evidence" value="ECO:0007669"/>
    <property type="project" value="InterPro"/>
</dbReference>
<dbReference type="AlphaFoldDB" id="A0A645B245"/>
<dbReference type="Pfam" id="PF00392">
    <property type="entry name" value="GntR"/>
    <property type="match status" value="1"/>
</dbReference>
<reference evidence="5" key="1">
    <citation type="submission" date="2019-08" db="EMBL/GenBank/DDBJ databases">
        <authorList>
            <person name="Kucharzyk K."/>
            <person name="Murdoch R.W."/>
            <person name="Higgins S."/>
            <person name="Loffler F."/>
        </authorList>
    </citation>
    <scope>NUCLEOTIDE SEQUENCE</scope>
</reference>
<feature type="domain" description="HTH gntR-type" evidence="4">
    <location>
        <begin position="13"/>
        <end position="81"/>
    </location>
</feature>
<dbReference type="PANTHER" id="PTHR38445">
    <property type="entry name" value="HTH-TYPE TRANSCRIPTIONAL REPRESSOR YTRA"/>
    <property type="match status" value="1"/>
</dbReference>
<comment type="caution">
    <text evidence="5">The sequence shown here is derived from an EMBL/GenBank/DDBJ whole genome shotgun (WGS) entry which is preliminary data.</text>
</comment>
<evidence type="ECO:0000259" key="4">
    <source>
        <dbReference type="PROSITE" id="PS50949"/>
    </source>
</evidence>
<evidence type="ECO:0000256" key="3">
    <source>
        <dbReference type="ARBA" id="ARBA00023163"/>
    </source>
</evidence>
<dbReference type="SUPFAM" id="SSF53822">
    <property type="entry name" value="Periplasmic binding protein-like I"/>
    <property type="match status" value="1"/>
</dbReference>
<dbReference type="EMBL" id="VSSQ01017314">
    <property type="protein sequence ID" value="MPM59479.1"/>
    <property type="molecule type" value="Genomic_DNA"/>
</dbReference>
<dbReference type="InterPro" id="IPR036390">
    <property type="entry name" value="WH_DNA-bd_sf"/>
</dbReference>
<dbReference type="SMART" id="SM00345">
    <property type="entry name" value="HTH_GNTR"/>
    <property type="match status" value="1"/>
</dbReference>
<keyword evidence="2" id="KW-0238">DNA-binding</keyword>
<keyword evidence="1" id="KW-0805">Transcription regulation</keyword>
<dbReference type="InterPro" id="IPR036388">
    <property type="entry name" value="WH-like_DNA-bd_sf"/>
</dbReference>
<dbReference type="PROSITE" id="PS50949">
    <property type="entry name" value="HTH_GNTR"/>
    <property type="match status" value="1"/>
</dbReference>
<proteinExistence type="predicted"/>
<accession>A0A645B245</accession>
<dbReference type="SUPFAM" id="SSF46785">
    <property type="entry name" value="Winged helix' DNA-binding domain"/>
    <property type="match status" value="1"/>
</dbReference>
<gene>
    <name evidence="5" type="ORF">SDC9_106323</name>
</gene>
<dbReference type="Gene3D" id="3.40.50.2300">
    <property type="match status" value="2"/>
</dbReference>
<protein>
    <recommendedName>
        <fullName evidence="4">HTH gntR-type domain-containing protein</fullName>
    </recommendedName>
</protein>
<evidence type="ECO:0000256" key="1">
    <source>
        <dbReference type="ARBA" id="ARBA00023015"/>
    </source>
</evidence>
<dbReference type="CDD" id="cd07377">
    <property type="entry name" value="WHTH_GntR"/>
    <property type="match status" value="1"/>
</dbReference>
<name>A0A645B245_9ZZZZ</name>
<dbReference type="InterPro" id="IPR028082">
    <property type="entry name" value="Peripla_BP_I"/>
</dbReference>
<dbReference type="PANTHER" id="PTHR38445:SF10">
    <property type="entry name" value="GNTR-FAMILY TRANSCRIPTIONAL REGULATOR"/>
    <property type="match status" value="1"/>
</dbReference>
<organism evidence="5">
    <name type="scientific">bioreactor metagenome</name>
    <dbReference type="NCBI Taxonomy" id="1076179"/>
    <lineage>
        <taxon>unclassified sequences</taxon>
        <taxon>metagenomes</taxon>
        <taxon>ecological metagenomes</taxon>
    </lineage>
</organism>
<evidence type="ECO:0000313" key="5">
    <source>
        <dbReference type="EMBL" id="MPM59479.1"/>
    </source>
</evidence>